<protein>
    <submittedName>
        <fullName evidence="2">Potassium transporter 1</fullName>
    </submittedName>
</protein>
<comment type="caution">
    <text evidence="2">The sequence shown here is derived from an EMBL/GenBank/DDBJ whole genome shotgun (WGS) entry which is preliminary data.</text>
</comment>
<dbReference type="EMBL" id="QJKJ01006359">
    <property type="protein sequence ID" value="RDX87012.1"/>
    <property type="molecule type" value="Genomic_DNA"/>
</dbReference>
<keyword evidence="3" id="KW-1185">Reference proteome</keyword>
<keyword evidence="1" id="KW-0472">Membrane</keyword>
<keyword evidence="1" id="KW-1133">Transmembrane helix</keyword>
<feature type="transmembrane region" description="Helical" evidence="1">
    <location>
        <begin position="42"/>
        <end position="68"/>
    </location>
</feature>
<feature type="transmembrane region" description="Helical" evidence="1">
    <location>
        <begin position="12"/>
        <end position="30"/>
    </location>
</feature>
<dbReference type="OrthoDB" id="1933643at2759"/>
<dbReference type="STRING" id="157652.A0A371G8Y3"/>
<sequence>GLFSIQHHGIHRVAFLFSIIVATLLLCIGVKFIKTTGVKGWLSLRGVVLSITCVETMFANLVYLYLILAYMSEVAFLSKHHGDIQRSFYKGIPCKNFNCVLASVHSGHFRSHFKKSSSNFHYLFHHKPIPCIKLFSLSEDYSYSCSPTSSWHRSSLNLQLSLNNSLDIVLFAIAMKSTILVTFLCLVLLALANDSYDEQIWGQDFNKGTLVEACATGNYD</sequence>
<evidence type="ECO:0000313" key="3">
    <source>
        <dbReference type="Proteomes" id="UP000257109"/>
    </source>
</evidence>
<proteinExistence type="predicted"/>
<dbReference type="InterPro" id="IPR003855">
    <property type="entry name" value="K+_transporter"/>
</dbReference>
<reference evidence="2" key="1">
    <citation type="submission" date="2018-05" db="EMBL/GenBank/DDBJ databases">
        <title>Draft genome of Mucuna pruriens seed.</title>
        <authorList>
            <person name="Nnadi N.E."/>
            <person name="Vos R."/>
            <person name="Hasami M.H."/>
            <person name="Devisetty U.K."/>
            <person name="Aguiy J.C."/>
        </authorList>
    </citation>
    <scope>NUCLEOTIDE SEQUENCE [LARGE SCALE GENOMIC DNA]</scope>
    <source>
        <strain evidence="2">JCA_2017</strain>
    </source>
</reference>
<dbReference type="GO" id="GO:0015079">
    <property type="term" value="F:potassium ion transmembrane transporter activity"/>
    <property type="evidence" value="ECO:0007669"/>
    <property type="project" value="InterPro"/>
</dbReference>
<dbReference type="AlphaFoldDB" id="A0A371G8Y3"/>
<feature type="transmembrane region" description="Helical" evidence="1">
    <location>
        <begin position="168"/>
        <end position="191"/>
    </location>
</feature>
<feature type="non-terminal residue" evidence="2">
    <location>
        <position position="1"/>
    </location>
</feature>
<dbReference type="GO" id="GO:0016020">
    <property type="term" value="C:membrane"/>
    <property type="evidence" value="ECO:0007669"/>
    <property type="project" value="InterPro"/>
</dbReference>
<dbReference type="PANTHER" id="PTHR30540">
    <property type="entry name" value="OSMOTIC STRESS POTASSIUM TRANSPORTER"/>
    <property type="match status" value="1"/>
</dbReference>
<dbReference type="Proteomes" id="UP000257109">
    <property type="component" value="Unassembled WGS sequence"/>
</dbReference>
<accession>A0A371G8Y3</accession>
<gene>
    <name evidence="2" type="primary">POT1</name>
    <name evidence="2" type="ORF">CR513_31581</name>
</gene>
<dbReference type="PANTHER" id="PTHR30540:SF14">
    <property type="entry name" value="POTASSIUM TRANSPORTER 1"/>
    <property type="match status" value="1"/>
</dbReference>
<evidence type="ECO:0000256" key="1">
    <source>
        <dbReference type="SAM" id="Phobius"/>
    </source>
</evidence>
<feature type="non-terminal residue" evidence="2">
    <location>
        <position position="220"/>
    </location>
</feature>
<organism evidence="2 3">
    <name type="scientific">Mucuna pruriens</name>
    <name type="common">Velvet bean</name>
    <name type="synonym">Dolichos pruriens</name>
    <dbReference type="NCBI Taxonomy" id="157652"/>
    <lineage>
        <taxon>Eukaryota</taxon>
        <taxon>Viridiplantae</taxon>
        <taxon>Streptophyta</taxon>
        <taxon>Embryophyta</taxon>
        <taxon>Tracheophyta</taxon>
        <taxon>Spermatophyta</taxon>
        <taxon>Magnoliopsida</taxon>
        <taxon>eudicotyledons</taxon>
        <taxon>Gunneridae</taxon>
        <taxon>Pentapetalae</taxon>
        <taxon>rosids</taxon>
        <taxon>fabids</taxon>
        <taxon>Fabales</taxon>
        <taxon>Fabaceae</taxon>
        <taxon>Papilionoideae</taxon>
        <taxon>50 kb inversion clade</taxon>
        <taxon>NPAAA clade</taxon>
        <taxon>indigoferoid/millettioid clade</taxon>
        <taxon>Phaseoleae</taxon>
        <taxon>Mucuna</taxon>
    </lineage>
</organism>
<keyword evidence="1" id="KW-0812">Transmembrane</keyword>
<evidence type="ECO:0000313" key="2">
    <source>
        <dbReference type="EMBL" id="RDX87012.1"/>
    </source>
</evidence>
<name>A0A371G8Y3_MUCPR</name>